<feature type="compositionally biased region" description="Polar residues" evidence="5">
    <location>
        <begin position="339"/>
        <end position="351"/>
    </location>
</feature>
<dbReference type="Gene3D" id="3.30.160.60">
    <property type="entry name" value="Classic Zinc Finger"/>
    <property type="match status" value="1"/>
</dbReference>
<feature type="compositionally biased region" description="Polar residues" evidence="5">
    <location>
        <begin position="295"/>
        <end position="308"/>
    </location>
</feature>
<dbReference type="EMBL" id="CAEY01000791">
    <property type="status" value="NOT_ANNOTATED_CDS"/>
    <property type="molecule type" value="Genomic_DNA"/>
</dbReference>
<feature type="domain" description="C2HC/C3H-type" evidence="6">
    <location>
        <begin position="458"/>
        <end position="487"/>
    </location>
</feature>
<dbReference type="Proteomes" id="UP000015104">
    <property type="component" value="Unassembled WGS sequence"/>
</dbReference>
<proteinExistence type="predicted"/>
<evidence type="ECO:0000256" key="5">
    <source>
        <dbReference type="SAM" id="MobiDB-lite"/>
    </source>
</evidence>
<organism evidence="7 8">
    <name type="scientific">Tetranychus urticae</name>
    <name type="common">Two-spotted spider mite</name>
    <dbReference type="NCBI Taxonomy" id="32264"/>
    <lineage>
        <taxon>Eukaryota</taxon>
        <taxon>Metazoa</taxon>
        <taxon>Ecdysozoa</taxon>
        <taxon>Arthropoda</taxon>
        <taxon>Chelicerata</taxon>
        <taxon>Arachnida</taxon>
        <taxon>Acari</taxon>
        <taxon>Acariformes</taxon>
        <taxon>Trombidiformes</taxon>
        <taxon>Prostigmata</taxon>
        <taxon>Eleutherengona</taxon>
        <taxon>Raphignathae</taxon>
        <taxon>Tetranychoidea</taxon>
        <taxon>Tetranychidae</taxon>
        <taxon>Tetranychus</taxon>
    </lineage>
</organism>
<dbReference type="OrthoDB" id="6538201at2759"/>
<dbReference type="HOGENOM" id="CLU_538984_0_0_1"/>
<feature type="region of interest" description="Disordered" evidence="5">
    <location>
        <begin position="218"/>
        <end position="263"/>
    </location>
</feature>
<dbReference type="PROSITE" id="PS52027">
    <property type="entry name" value="ZF_C2HC_C3H"/>
    <property type="match status" value="1"/>
</dbReference>
<feature type="compositionally biased region" description="Low complexity" evidence="5">
    <location>
        <begin position="309"/>
        <end position="323"/>
    </location>
</feature>
<sequence>MPRAYPLLSTKSNDKIPESSQSPRNKPNIRPSPSSSRVSLLSVNRKEIPPHRLSDNLHWRCSTCNSLVTTSETGAHLIHCLIDIVGPFIGSGFLSNPLTPEHLGCLPRSSHMQSTVQQPVQRRSNDRPRTKKLERPTPNIKHPVIDETTFENEDDNSVSETSGDTNISCRCRKLIDTNKSRYPPENRTSLLNSSKCNLNHRMVTSKVISVNRNGVGWAQSASKVHPPPPPPPPPTASTVKLDSDKKVCNSCERSSAPERLHSHHNVKNKHHYHAHNNAHHHHYQPNQNHNHHNSYTHSRVNSSLKQDQSNTKESNNSTNSPPKQLSQRSKSKDEDDNIVNDSDNFKHSSTSLEEEEKDEENDVAGNNLLHDIDDKESPDLDNYSSLRVKCYLCRQEFETDEIETHEIECLEKWKHANSNLPANQRVPMTFNTQGGEHRGSISSITGCDLSGWEHFKSQLTPCPKCARTFFPHRLAAHKKACLGPQAGKRSKVKGQAHNNAYVINKK</sequence>
<dbReference type="InterPro" id="IPR049899">
    <property type="entry name" value="Znf_C2HC_C3H"/>
</dbReference>
<evidence type="ECO:0000256" key="2">
    <source>
        <dbReference type="ARBA" id="ARBA00022771"/>
    </source>
</evidence>
<feature type="compositionally biased region" description="Polar residues" evidence="5">
    <location>
        <begin position="110"/>
        <end position="122"/>
    </location>
</feature>
<dbReference type="eggNOG" id="ENOG502QWEF">
    <property type="taxonomic scope" value="Eukaryota"/>
</dbReference>
<feature type="region of interest" description="Disordered" evidence="5">
    <location>
        <begin position="1"/>
        <end position="40"/>
    </location>
</feature>
<dbReference type="GO" id="GO:0008270">
    <property type="term" value="F:zinc ion binding"/>
    <property type="evidence" value="ECO:0007669"/>
    <property type="project" value="UniProtKB-KW"/>
</dbReference>
<keyword evidence="1" id="KW-0479">Metal-binding</keyword>
<protein>
    <recommendedName>
        <fullName evidence="6">C2HC/C3H-type domain-containing protein</fullName>
    </recommendedName>
</protein>
<feature type="compositionally biased region" description="Basic and acidic residues" evidence="5">
    <location>
        <begin position="123"/>
        <end position="135"/>
    </location>
</feature>
<feature type="compositionally biased region" description="Acidic residues" evidence="5">
    <location>
        <begin position="352"/>
        <end position="362"/>
    </location>
</feature>
<keyword evidence="8" id="KW-1185">Reference proteome</keyword>
<accession>T1JV50</accession>
<evidence type="ECO:0000256" key="4">
    <source>
        <dbReference type="PROSITE-ProRule" id="PRU01371"/>
    </source>
</evidence>
<evidence type="ECO:0000313" key="7">
    <source>
        <dbReference type="EnsemblMetazoa" id="tetur02g03310.1"/>
    </source>
</evidence>
<feature type="compositionally biased region" description="Low complexity" evidence="5">
    <location>
        <begin position="22"/>
        <end position="40"/>
    </location>
</feature>
<reference evidence="7" key="2">
    <citation type="submission" date="2015-06" db="UniProtKB">
        <authorList>
            <consortium name="EnsemblMetazoa"/>
        </authorList>
    </citation>
    <scope>IDENTIFICATION</scope>
</reference>
<evidence type="ECO:0000256" key="3">
    <source>
        <dbReference type="ARBA" id="ARBA00022833"/>
    </source>
</evidence>
<reference evidence="8" key="1">
    <citation type="submission" date="2011-08" db="EMBL/GenBank/DDBJ databases">
        <authorList>
            <person name="Rombauts S."/>
        </authorList>
    </citation>
    <scope>NUCLEOTIDE SEQUENCE</scope>
    <source>
        <strain evidence="8">London</strain>
    </source>
</reference>
<feature type="region of interest" description="Disordered" evidence="5">
    <location>
        <begin position="279"/>
        <end position="362"/>
    </location>
</feature>
<dbReference type="Pfam" id="PF13913">
    <property type="entry name" value="zf-C2HC_2"/>
    <property type="match status" value="2"/>
</dbReference>
<keyword evidence="2 4" id="KW-0863">Zinc-finger</keyword>
<evidence type="ECO:0000313" key="8">
    <source>
        <dbReference type="Proteomes" id="UP000015104"/>
    </source>
</evidence>
<dbReference type="EnsemblMetazoa" id="tetur02g03310.1">
    <property type="protein sequence ID" value="tetur02g03310.1"/>
    <property type="gene ID" value="tetur02g03310"/>
</dbReference>
<feature type="compositionally biased region" description="Basic residues" evidence="5">
    <location>
        <begin position="279"/>
        <end position="294"/>
    </location>
</feature>
<name>T1JV50_TETUR</name>
<keyword evidence="3" id="KW-0862">Zinc</keyword>
<evidence type="ECO:0000259" key="6">
    <source>
        <dbReference type="PROSITE" id="PS52027"/>
    </source>
</evidence>
<dbReference type="KEGG" id="tut:107371261"/>
<evidence type="ECO:0000256" key="1">
    <source>
        <dbReference type="ARBA" id="ARBA00022723"/>
    </source>
</evidence>
<feature type="compositionally biased region" description="Pro residues" evidence="5">
    <location>
        <begin position="225"/>
        <end position="235"/>
    </location>
</feature>
<dbReference type="AlphaFoldDB" id="T1JV50"/>
<feature type="region of interest" description="Disordered" evidence="5">
    <location>
        <begin position="105"/>
        <end position="140"/>
    </location>
</feature>
<gene>
    <name evidence="7" type="primary">107371261</name>
</gene>